<protein>
    <submittedName>
        <fullName evidence="2">Uncharacterized protein</fullName>
    </submittedName>
</protein>
<dbReference type="OrthoDB" id="7004700at2"/>
<sequence length="119" mass="14489">MSFVLIYTIVLFASTFVILGLMLFAEYKKLDELESYFSENETVRRHKRFWGRNRRIDRFHRMGLMIDFMRLSKRHLKAGVVTEAELASVPLSLKRWALWPYRLGYIWVVMAFIKYFWIR</sequence>
<feature type="transmembrane region" description="Helical" evidence="1">
    <location>
        <begin position="99"/>
        <end position="118"/>
    </location>
</feature>
<dbReference type="RefSeq" id="WP_135310440.1">
    <property type="nucleotide sequence ID" value="NZ_QUZT01000058.1"/>
</dbReference>
<keyword evidence="3" id="KW-1185">Reference proteome</keyword>
<proteinExistence type="predicted"/>
<keyword evidence="1" id="KW-0812">Transmembrane</keyword>
<dbReference type="Proteomes" id="UP000297734">
    <property type="component" value="Unassembled WGS sequence"/>
</dbReference>
<keyword evidence="1" id="KW-1133">Transmembrane helix</keyword>
<evidence type="ECO:0000256" key="1">
    <source>
        <dbReference type="SAM" id="Phobius"/>
    </source>
</evidence>
<gene>
    <name evidence="2" type="ORF">DYL61_24280</name>
</gene>
<keyword evidence="1" id="KW-0472">Membrane</keyword>
<evidence type="ECO:0000313" key="2">
    <source>
        <dbReference type="EMBL" id="TFY88508.1"/>
    </source>
</evidence>
<name>A0A4Z0ARC4_9PSED</name>
<accession>A0A4Z0ARC4</accession>
<dbReference type="AlphaFoldDB" id="A0A4Z0ARC4"/>
<comment type="caution">
    <text evidence="2">The sequence shown here is derived from an EMBL/GenBank/DDBJ whole genome shotgun (WGS) entry which is preliminary data.</text>
</comment>
<organism evidence="2 3">
    <name type="scientific">Pseudomonas nabeulensis</name>
    <dbReference type="NCBI Taxonomy" id="2293833"/>
    <lineage>
        <taxon>Bacteria</taxon>
        <taxon>Pseudomonadati</taxon>
        <taxon>Pseudomonadota</taxon>
        <taxon>Gammaproteobacteria</taxon>
        <taxon>Pseudomonadales</taxon>
        <taxon>Pseudomonadaceae</taxon>
        <taxon>Pseudomonas</taxon>
    </lineage>
</organism>
<reference evidence="2 3" key="1">
    <citation type="journal article" date="2019" name="Syst. Appl. Microbiol.">
        <title>New species of pathogenic Pseudomonas isolated from citrus in Tunisia: Proposal of Pseudomonas kairouanensis sp. nov. and Pseudomonas nabeulensis sp. nov.</title>
        <authorList>
            <person name="Oueslati M."/>
            <person name="Mulet M."/>
            <person name="Gomila M."/>
            <person name="Berge O."/>
            <person name="Hajlaoui M.R."/>
            <person name="Lalucat J."/>
            <person name="Sadfi-Zouaoui N."/>
            <person name="Garcia-Valdes E."/>
        </authorList>
    </citation>
    <scope>NUCLEOTIDE SEQUENCE [LARGE SCALE GENOMIC DNA]</scope>
    <source>
        <strain evidence="2 3">E10B</strain>
    </source>
</reference>
<feature type="transmembrane region" description="Helical" evidence="1">
    <location>
        <begin position="6"/>
        <end position="25"/>
    </location>
</feature>
<dbReference type="EMBL" id="QUZT01000058">
    <property type="protein sequence ID" value="TFY88508.1"/>
    <property type="molecule type" value="Genomic_DNA"/>
</dbReference>
<evidence type="ECO:0000313" key="3">
    <source>
        <dbReference type="Proteomes" id="UP000297734"/>
    </source>
</evidence>